<dbReference type="Pfam" id="PF00135">
    <property type="entry name" value="COesterase"/>
    <property type="match status" value="3"/>
</dbReference>
<dbReference type="AlphaFoldDB" id="A0A9W8JS45"/>
<sequence length="422" mass="46402">MIAFVLLYPLLAIGATPPPGIVDIQLRTGVFRGIVTPNGTEKWLGIPFAQPPVGSLRFKAPVAVTAPSRAIKVASAFGNACPQPPVASLGAPVAEDCLRLNRSVAIDKPIIFVSTNYRVNTFGFLASADVPPQDLNMGLQDQRLAMNFVHDNIAAFGGDPSKVTIWGQTLLNISNVMIRSTLNNQLWQPSVGPPGSFIPERASKRIEAGNFLHLPYLAGTNVNEGTTFSTSLRNLQLSGSAETVAFRNYIRDLVIDNSTLTTRVLDRFATLYPANDPTLGAPFNTGDSLFDRAAAWYTDMMFLAPRRLFFTRAAALQPIFGYYFREFIPGNDITLGVAHVSELELLFGPVAAVENDLSSQMRDFYINFVNDLNPGPAWVPYTPGSKRLMQLLRDNVTMIPDDWDVERTSFINTARVLNEFER</sequence>
<evidence type="ECO:0000313" key="3">
    <source>
        <dbReference type="EMBL" id="KAJ3499904.1"/>
    </source>
</evidence>
<feature type="domain" description="Carboxylesterase type B" evidence="2">
    <location>
        <begin position="24"/>
        <end position="101"/>
    </location>
</feature>
<dbReference type="SUPFAM" id="SSF53474">
    <property type="entry name" value="alpha/beta-Hydrolases"/>
    <property type="match status" value="1"/>
</dbReference>
<name>A0A9W8JS45_9AGAR</name>
<protein>
    <recommendedName>
        <fullName evidence="2">Carboxylesterase type B domain-containing protein</fullName>
    </recommendedName>
</protein>
<dbReference type="OrthoDB" id="408631at2759"/>
<accession>A0A9W8JS45</accession>
<feature type="signal peptide" evidence="1">
    <location>
        <begin position="1"/>
        <end position="15"/>
    </location>
</feature>
<comment type="caution">
    <text evidence="3">The sequence shown here is derived from an EMBL/GenBank/DDBJ whole genome shotgun (WGS) entry which is preliminary data.</text>
</comment>
<keyword evidence="4" id="KW-1185">Reference proteome</keyword>
<evidence type="ECO:0000259" key="2">
    <source>
        <dbReference type="Pfam" id="PF00135"/>
    </source>
</evidence>
<keyword evidence="1" id="KW-0732">Signal</keyword>
<feature type="chain" id="PRO_5040767835" description="Carboxylesterase type B domain-containing protein" evidence="1">
    <location>
        <begin position="16"/>
        <end position="422"/>
    </location>
</feature>
<dbReference type="EMBL" id="JANKHO010001707">
    <property type="protein sequence ID" value="KAJ3499904.1"/>
    <property type="molecule type" value="Genomic_DNA"/>
</dbReference>
<feature type="domain" description="Carboxylesterase type B" evidence="2">
    <location>
        <begin position="182"/>
        <end position="396"/>
    </location>
</feature>
<proteinExistence type="predicted"/>
<dbReference type="Gene3D" id="3.40.50.1820">
    <property type="entry name" value="alpha/beta hydrolase"/>
    <property type="match status" value="3"/>
</dbReference>
<dbReference type="InterPro" id="IPR050309">
    <property type="entry name" value="Type-B_Carboxylest/Lipase"/>
</dbReference>
<dbReference type="InterPro" id="IPR029058">
    <property type="entry name" value="AB_hydrolase_fold"/>
</dbReference>
<reference evidence="3" key="1">
    <citation type="submission" date="2022-07" db="EMBL/GenBank/DDBJ databases">
        <title>Genome Sequence of Agrocybe chaxingu.</title>
        <authorList>
            <person name="Buettner E."/>
        </authorList>
    </citation>
    <scope>NUCLEOTIDE SEQUENCE</scope>
    <source>
        <strain evidence="3">MP-N11</strain>
    </source>
</reference>
<dbReference type="PANTHER" id="PTHR11559">
    <property type="entry name" value="CARBOXYLESTERASE"/>
    <property type="match status" value="1"/>
</dbReference>
<evidence type="ECO:0000256" key="1">
    <source>
        <dbReference type="SAM" id="SignalP"/>
    </source>
</evidence>
<gene>
    <name evidence="3" type="ORF">NLJ89_g10025</name>
</gene>
<organism evidence="3 4">
    <name type="scientific">Agrocybe chaxingu</name>
    <dbReference type="NCBI Taxonomy" id="84603"/>
    <lineage>
        <taxon>Eukaryota</taxon>
        <taxon>Fungi</taxon>
        <taxon>Dikarya</taxon>
        <taxon>Basidiomycota</taxon>
        <taxon>Agaricomycotina</taxon>
        <taxon>Agaricomycetes</taxon>
        <taxon>Agaricomycetidae</taxon>
        <taxon>Agaricales</taxon>
        <taxon>Agaricineae</taxon>
        <taxon>Strophariaceae</taxon>
        <taxon>Agrocybe</taxon>
    </lineage>
</organism>
<feature type="domain" description="Carboxylesterase type B" evidence="2">
    <location>
        <begin position="109"/>
        <end position="168"/>
    </location>
</feature>
<dbReference type="InterPro" id="IPR002018">
    <property type="entry name" value="CarbesteraseB"/>
</dbReference>
<evidence type="ECO:0000313" key="4">
    <source>
        <dbReference type="Proteomes" id="UP001148786"/>
    </source>
</evidence>
<dbReference type="Proteomes" id="UP001148786">
    <property type="component" value="Unassembled WGS sequence"/>
</dbReference>